<keyword evidence="2" id="KW-1185">Reference proteome</keyword>
<comment type="caution">
    <text evidence="1">The sequence shown here is derived from an EMBL/GenBank/DDBJ whole genome shotgun (WGS) entry which is preliminary data.</text>
</comment>
<dbReference type="RefSeq" id="WP_132117221.1">
    <property type="nucleotide sequence ID" value="NZ_SMJU01000006.1"/>
</dbReference>
<reference evidence="1 2" key="1">
    <citation type="submission" date="2019-02" db="EMBL/GenBank/DDBJ databases">
        <title>Arundinibacter roseus gen. nov., sp. nov., a new member of the family Cytophagaceae.</title>
        <authorList>
            <person name="Szuroczki S."/>
            <person name="Khayer B."/>
            <person name="Sproer C."/>
            <person name="Toumi M."/>
            <person name="Szabo A."/>
            <person name="Felfoldi T."/>
            <person name="Schumann P."/>
            <person name="Toth E."/>
        </authorList>
    </citation>
    <scope>NUCLEOTIDE SEQUENCE [LARGE SCALE GENOMIC DNA]</scope>
    <source>
        <strain evidence="1 2">DMA-k-7a</strain>
    </source>
</reference>
<organism evidence="1 2">
    <name type="scientific">Arundinibacter roseus</name>
    <dbReference type="NCBI Taxonomy" id="2070510"/>
    <lineage>
        <taxon>Bacteria</taxon>
        <taxon>Pseudomonadati</taxon>
        <taxon>Bacteroidota</taxon>
        <taxon>Cytophagia</taxon>
        <taxon>Cytophagales</taxon>
        <taxon>Spirosomataceae</taxon>
        <taxon>Arundinibacter</taxon>
    </lineage>
</organism>
<name>A0A4R4KEW6_9BACT</name>
<dbReference type="Proteomes" id="UP000295706">
    <property type="component" value="Unassembled WGS sequence"/>
</dbReference>
<dbReference type="AlphaFoldDB" id="A0A4R4KEW6"/>
<dbReference type="InterPro" id="IPR029033">
    <property type="entry name" value="His_PPase_superfam"/>
</dbReference>
<gene>
    <name evidence="1" type="ORF">EZE20_10255</name>
</gene>
<protein>
    <submittedName>
        <fullName evidence="1">Phosphohistidine phosphatase</fullName>
    </submittedName>
</protein>
<proteinExistence type="predicted"/>
<dbReference type="EMBL" id="SMJU01000006">
    <property type="protein sequence ID" value="TDB65091.1"/>
    <property type="molecule type" value="Genomic_DNA"/>
</dbReference>
<dbReference type="PANTHER" id="PTHR47623:SF1">
    <property type="entry name" value="OS09G0287300 PROTEIN"/>
    <property type="match status" value="1"/>
</dbReference>
<accession>A0A4R4KEW6</accession>
<evidence type="ECO:0000313" key="2">
    <source>
        <dbReference type="Proteomes" id="UP000295706"/>
    </source>
</evidence>
<dbReference type="OrthoDB" id="9810154at2"/>
<dbReference type="InterPro" id="IPR013078">
    <property type="entry name" value="His_Pase_superF_clade-1"/>
</dbReference>
<dbReference type="Pfam" id="PF00300">
    <property type="entry name" value="His_Phos_1"/>
    <property type="match status" value="1"/>
</dbReference>
<dbReference type="CDD" id="cd07067">
    <property type="entry name" value="HP_PGM_like"/>
    <property type="match status" value="1"/>
</dbReference>
<evidence type="ECO:0000313" key="1">
    <source>
        <dbReference type="EMBL" id="TDB65091.1"/>
    </source>
</evidence>
<sequence>MKKYLLLVRHAKAEDSSMMLKDFDRELLSQGIMDAARLGNFLFREKFTVNSIKTSAAARAFQTVKVLAEQLKIDTDSIEQIEKLYDGGPQAYLSAVNTTAENVQTLMLCGHNPDISFFAEYLTRDQVNSLSTCDLVVMQFEDLLWAEVSGKTGKVRKHISPKDLK</sequence>
<dbReference type="SUPFAM" id="SSF53254">
    <property type="entry name" value="Phosphoglycerate mutase-like"/>
    <property type="match status" value="1"/>
</dbReference>
<dbReference type="PANTHER" id="PTHR47623">
    <property type="entry name" value="OS09G0287300 PROTEIN"/>
    <property type="match status" value="1"/>
</dbReference>
<dbReference type="Gene3D" id="3.40.50.1240">
    <property type="entry name" value="Phosphoglycerate mutase-like"/>
    <property type="match status" value="1"/>
</dbReference>